<dbReference type="EMBL" id="JAUTBA010000001">
    <property type="protein sequence ID" value="MDQ1149516.1"/>
    <property type="molecule type" value="Genomic_DNA"/>
</dbReference>
<protein>
    <submittedName>
        <fullName evidence="5">ABC-type multidrug transport system ATPase subunit</fullName>
    </submittedName>
</protein>
<accession>A0ABU0U5J9</accession>
<keyword evidence="6" id="KW-1185">Reference proteome</keyword>
<evidence type="ECO:0000313" key="6">
    <source>
        <dbReference type="Proteomes" id="UP001244640"/>
    </source>
</evidence>
<evidence type="ECO:0000313" key="5">
    <source>
        <dbReference type="EMBL" id="MDQ1149516.1"/>
    </source>
</evidence>
<gene>
    <name evidence="5" type="ORF">QE382_001500</name>
</gene>
<dbReference type="InterPro" id="IPR003593">
    <property type="entry name" value="AAA+_ATPase"/>
</dbReference>
<reference evidence="5 6" key="1">
    <citation type="submission" date="2023-07" db="EMBL/GenBank/DDBJ databases">
        <title>Functional and genomic diversity of the sorghum phyllosphere microbiome.</title>
        <authorList>
            <person name="Shade A."/>
        </authorList>
    </citation>
    <scope>NUCLEOTIDE SEQUENCE [LARGE SCALE GENOMIC DNA]</scope>
    <source>
        <strain evidence="5 6">SORGH_AS_0892</strain>
    </source>
</reference>
<evidence type="ECO:0000256" key="2">
    <source>
        <dbReference type="ARBA" id="ARBA00022741"/>
    </source>
</evidence>
<dbReference type="Pfam" id="PF00005">
    <property type="entry name" value="ABC_tran"/>
    <property type="match status" value="1"/>
</dbReference>
<dbReference type="InterPro" id="IPR003439">
    <property type="entry name" value="ABC_transporter-like_ATP-bd"/>
</dbReference>
<evidence type="ECO:0000256" key="1">
    <source>
        <dbReference type="ARBA" id="ARBA00022448"/>
    </source>
</evidence>
<keyword evidence="3" id="KW-0067">ATP-binding</keyword>
<dbReference type="PROSITE" id="PS50893">
    <property type="entry name" value="ABC_TRANSPORTER_2"/>
    <property type="match status" value="1"/>
</dbReference>
<dbReference type="PANTHER" id="PTHR42939">
    <property type="entry name" value="ABC TRANSPORTER ATP-BINDING PROTEIN ALBC-RELATED"/>
    <property type="match status" value="1"/>
</dbReference>
<sequence length="242" mass="28088">MDAYKAYWNGFIVIYSTMPDIEMLYDRNLYIDSLSFSRGGRKIISSLFLTFGPNEVIGILGKNGSGKSTLMNIIFGEIKPDFAFMRCLGVKFEKGYRTKEIVYLPQEGFLPRELRLSEAIRFFEIDDPYLLDLSCIQENLNRRLRNLSSGMIRFIETLILLHTKHSFVLLDEPFVGLSPIFIEVVSAHIEHVRHRKGILIADHNFRQVMNVSDRLYLLKDSHLIHVSDQEDLVFEGYIKEID</sequence>
<proteinExistence type="predicted"/>
<organism evidence="5 6">
    <name type="scientific">Sphingobacterium zeae</name>
    <dbReference type="NCBI Taxonomy" id="1776859"/>
    <lineage>
        <taxon>Bacteria</taxon>
        <taxon>Pseudomonadati</taxon>
        <taxon>Bacteroidota</taxon>
        <taxon>Sphingobacteriia</taxon>
        <taxon>Sphingobacteriales</taxon>
        <taxon>Sphingobacteriaceae</taxon>
        <taxon>Sphingobacterium</taxon>
    </lineage>
</organism>
<feature type="domain" description="ABC transporter" evidence="4">
    <location>
        <begin position="29"/>
        <end position="241"/>
    </location>
</feature>
<dbReference type="Proteomes" id="UP001244640">
    <property type="component" value="Unassembled WGS sequence"/>
</dbReference>
<dbReference type="InterPro" id="IPR027417">
    <property type="entry name" value="P-loop_NTPase"/>
</dbReference>
<dbReference type="SUPFAM" id="SSF52540">
    <property type="entry name" value="P-loop containing nucleoside triphosphate hydrolases"/>
    <property type="match status" value="1"/>
</dbReference>
<keyword evidence="2" id="KW-0547">Nucleotide-binding</keyword>
<name>A0ABU0U5J9_9SPHI</name>
<comment type="caution">
    <text evidence="5">The sequence shown here is derived from an EMBL/GenBank/DDBJ whole genome shotgun (WGS) entry which is preliminary data.</text>
</comment>
<evidence type="ECO:0000259" key="4">
    <source>
        <dbReference type="PROSITE" id="PS50893"/>
    </source>
</evidence>
<evidence type="ECO:0000256" key="3">
    <source>
        <dbReference type="ARBA" id="ARBA00022840"/>
    </source>
</evidence>
<dbReference type="Gene3D" id="3.40.50.300">
    <property type="entry name" value="P-loop containing nucleotide triphosphate hydrolases"/>
    <property type="match status" value="1"/>
</dbReference>
<keyword evidence="1" id="KW-0813">Transport</keyword>
<dbReference type="PANTHER" id="PTHR42939:SF1">
    <property type="entry name" value="ABC TRANSPORTER ATP-BINDING PROTEIN ALBC-RELATED"/>
    <property type="match status" value="1"/>
</dbReference>
<dbReference type="InterPro" id="IPR051782">
    <property type="entry name" value="ABC_Transporter_VariousFunc"/>
</dbReference>
<dbReference type="SMART" id="SM00382">
    <property type="entry name" value="AAA"/>
    <property type="match status" value="1"/>
</dbReference>